<dbReference type="InterPro" id="IPR024508">
    <property type="entry name" value="DUF3226"/>
</dbReference>
<gene>
    <name evidence="1" type="ORF">SAMN06269250_4684</name>
</gene>
<dbReference type="RefSeq" id="WP_097128904.1">
    <property type="nucleotide sequence ID" value="NZ_OCNH01000004.1"/>
</dbReference>
<dbReference type="Pfam" id="PF11536">
    <property type="entry name" value="DUF3226"/>
    <property type="match status" value="1"/>
</dbReference>
<dbReference type="OrthoDB" id="530493at2"/>
<evidence type="ECO:0000313" key="2">
    <source>
        <dbReference type="Proteomes" id="UP000219452"/>
    </source>
</evidence>
<organism evidence="1 2">
    <name type="scientific">Spirosoma fluviale</name>
    <dbReference type="NCBI Taxonomy" id="1597977"/>
    <lineage>
        <taxon>Bacteria</taxon>
        <taxon>Pseudomonadati</taxon>
        <taxon>Bacteroidota</taxon>
        <taxon>Cytophagia</taxon>
        <taxon>Cytophagales</taxon>
        <taxon>Cytophagaceae</taxon>
        <taxon>Spirosoma</taxon>
    </lineage>
</organism>
<evidence type="ECO:0000313" key="1">
    <source>
        <dbReference type="EMBL" id="SOD94922.1"/>
    </source>
</evidence>
<evidence type="ECO:0008006" key="3">
    <source>
        <dbReference type="Google" id="ProtNLM"/>
    </source>
</evidence>
<dbReference type="EMBL" id="OCNH01000004">
    <property type="protein sequence ID" value="SOD94922.1"/>
    <property type="molecule type" value="Genomic_DNA"/>
</dbReference>
<proteinExistence type="predicted"/>
<dbReference type="Proteomes" id="UP000219452">
    <property type="component" value="Unassembled WGS sequence"/>
</dbReference>
<sequence length="220" mass="25289">MPDKLLLVEGTFDKYFIEELLRQTPNKVGKLTIEPFKKKDEAGLKPDEKGIYALLRSLPVTIRATSPDNILGLIVDADISAVGRWQRIRQILTDAGYENLPDLFPNGLILSGNDILPRFGLWMMPDNQEQGIIENFIRQLIYEEDKLQPEVDFALDSLQRKNLQLFTDVHRPKAFIRTWLAWQEKPEMSFGVAVSKRVLTTDADLCLRFVSWLTLLFNAQ</sequence>
<dbReference type="AlphaFoldDB" id="A0A286GHG5"/>
<accession>A0A286GHG5</accession>
<keyword evidence="2" id="KW-1185">Reference proteome</keyword>
<reference evidence="2" key="1">
    <citation type="submission" date="2017-09" db="EMBL/GenBank/DDBJ databases">
        <authorList>
            <person name="Varghese N."/>
            <person name="Submissions S."/>
        </authorList>
    </citation>
    <scope>NUCLEOTIDE SEQUENCE [LARGE SCALE GENOMIC DNA]</scope>
    <source>
        <strain evidence="2">DSM 29961</strain>
    </source>
</reference>
<name>A0A286GHG5_9BACT</name>
<protein>
    <recommendedName>
        <fullName evidence="3">DUF4435 domain-containing protein</fullName>
    </recommendedName>
</protein>